<keyword evidence="1" id="KW-0547">Nucleotide-binding</keyword>
<dbReference type="InterPro" id="IPR000719">
    <property type="entry name" value="Prot_kinase_dom"/>
</dbReference>
<gene>
    <name evidence="3" type="ORF">PV328_007181</name>
</gene>
<reference evidence="3" key="2">
    <citation type="submission" date="2023-03" db="EMBL/GenBank/DDBJ databases">
        <authorList>
            <person name="Inwood S.N."/>
            <person name="Skelly J.G."/>
            <person name="Guhlin J."/>
            <person name="Harrop T.W.R."/>
            <person name="Goldson S.G."/>
            <person name="Dearden P.K."/>
        </authorList>
    </citation>
    <scope>NUCLEOTIDE SEQUENCE</scope>
    <source>
        <strain evidence="3">Irish</strain>
        <tissue evidence="3">Whole body</tissue>
    </source>
</reference>
<proteinExistence type="predicted"/>
<dbReference type="Proteomes" id="UP001168990">
    <property type="component" value="Unassembled WGS sequence"/>
</dbReference>
<keyword evidence="1" id="KW-0067">ATP-binding</keyword>
<dbReference type="Pfam" id="PF00069">
    <property type="entry name" value="Pkinase"/>
    <property type="match status" value="1"/>
</dbReference>
<evidence type="ECO:0000256" key="1">
    <source>
        <dbReference type="PROSITE-ProRule" id="PRU10141"/>
    </source>
</evidence>
<dbReference type="InterPro" id="IPR011009">
    <property type="entry name" value="Kinase-like_dom_sf"/>
</dbReference>
<dbReference type="PROSITE" id="PS00107">
    <property type="entry name" value="PROTEIN_KINASE_ATP"/>
    <property type="match status" value="1"/>
</dbReference>
<reference evidence="3" key="1">
    <citation type="journal article" date="2023" name="bioRxiv">
        <title>Scaffold-level genome assemblies of two parasitoid biocontrol wasps reveal the parthenogenesis mechanism and an associated novel virus.</title>
        <authorList>
            <person name="Inwood S."/>
            <person name="Skelly J."/>
            <person name="Guhlin J."/>
            <person name="Harrop T."/>
            <person name="Goldson S."/>
            <person name="Dearden P."/>
        </authorList>
    </citation>
    <scope>NUCLEOTIDE SEQUENCE</scope>
    <source>
        <strain evidence="3">Irish</strain>
        <tissue evidence="3">Whole body</tissue>
    </source>
</reference>
<dbReference type="GO" id="GO:0005524">
    <property type="term" value="F:ATP binding"/>
    <property type="evidence" value="ECO:0007669"/>
    <property type="project" value="UniProtKB-UniRule"/>
</dbReference>
<feature type="binding site" evidence="1">
    <location>
        <position position="38"/>
    </location>
    <ligand>
        <name>ATP</name>
        <dbReference type="ChEBI" id="CHEBI:30616"/>
    </ligand>
</feature>
<dbReference type="AlphaFoldDB" id="A0AA39FRJ5"/>
<feature type="domain" description="Protein kinase" evidence="2">
    <location>
        <begin position="9"/>
        <end position="75"/>
    </location>
</feature>
<evidence type="ECO:0000313" key="3">
    <source>
        <dbReference type="EMBL" id="KAK0174064.1"/>
    </source>
</evidence>
<dbReference type="SUPFAM" id="SSF56112">
    <property type="entry name" value="Protein kinase-like (PK-like)"/>
    <property type="match status" value="1"/>
</dbReference>
<dbReference type="PROSITE" id="PS50011">
    <property type="entry name" value="PROTEIN_KINASE_DOM"/>
    <property type="match status" value="1"/>
</dbReference>
<evidence type="ECO:0000259" key="2">
    <source>
        <dbReference type="PROSITE" id="PS50011"/>
    </source>
</evidence>
<comment type="caution">
    <text evidence="3">The sequence shown here is derived from an EMBL/GenBank/DDBJ whole genome shotgun (WGS) entry which is preliminary data.</text>
</comment>
<dbReference type="EMBL" id="JAQQBS010000002">
    <property type="protein sequence ID" value="KAK0174064.1"/>
    <property type="molecule type" value="Genomic_DNA"/>
</dbReference>
<protein>
    <recommendedName>
        <fullName evidence="2">Protein kinase domain-containing protein</fullName>
    </recommendedName>
</protein>
<name>A0AA39FRJ5_9HYME</name>
<keyword evidence="4" id="KW-1185">Reference proteome</keyword>
<dbReference type="InterPro" id="IPR017441">
    <property type="entry name" value="Protein_kinase_ATP_BS"/>
</dbReference>
<organism evidence="3 4">
    <name type="scientific">Microctonus aethiopoides</name>
    <dbReference type="NCBI Taxonomy" id="144406"/>
    <lineage>
        <taxon>Eukaryota</taxon>
        <taxon>Metazoa</taxon>
        <taxon>Ecdysozoa</taxon>
        <taxon>Arthropoda</taxon>
        <taxon>Hexapoda</taxon>
        <taxon>Insecta</taxon>
        <taxon>Pterygota</taxon>
        <taxon>Neoptera</taxon>
        <taxon>Endopterygota</taxon>
        <taxon>Hymenoptera</taxon>
        <taxon>Apocrita</taxon>
        <taxon>Ichneumonoidea</taxon>
        <taxon>Braconidae</taxon>
        <taxon>Euphorinae</taxon>
        <taxon>Microctonus</taxon>
    </lineage>
</organism>
<sequence>MSTSFLKKYKVIQRVGEGSFSQVLKCQDRNTGLFYAGKRLKRIYKSISEIMESPEIIVMRKISRHPNILYMIEFH</sequence>
<accession>A0AA39FRJ5</accession>
<dbReference type="GO" id="GO:0004672">
    <property type="term" value="F:protein kinase activity"/>
    <property type="evidence" value="ECO:0007669"/>
    <property type="project" value="InterPro"/>
</dbReference>
<dbReference type="Gene3D" id="3.30.200.20">
    <property type="entry name" value="Phosphorylase Kinase, domain 1"/>
    <property type="match status" value="1"/>
</dbReference>
<evidence type="ECO:0000313" key="4">
    <source>
        <dbReference type="Proteomes" id="UP001168990"/>
    </source>
</evidence>